<name>A0A1H5HIP5_9ACTN</name>
<feature type="region of interest" description="Disordered" evidence="8">
    <location>
        <begin position="1"/>
        <end position="25"/>
    </location>
</feature>
<dbReference type="EMBL" id="FNUC01000003">
    <property type="protein sequence ID" value="SEE27665.1"/>
    <property type="molecule type" value="Genomic_DNA"/>
</dbReference>
<feature type="domain" description="ABC transmembrane type-1" evidence="9">
    <location>
        <begin position="92"/>
        <end position="305"/>
    </location>
</feature>
<feature type="transmembrane region" description="Helical" evidence="7">
    <location>
        <begin position="129"/>
        <end position="151"/>
    </location>
</feature>
<evidence type="ECO:0000256" key="5">
    <source>
        <dbReference type="ARBA" id="ARBA00022989"/>
    </source>
</evidence>
<evidence type="ECO:0000313" key="10">
    <source>
        <dbReference type="EMBL" id="SEE27665.1"/>
    </source>
</evidence>
<keyword evidence="5 7" id="KW-1133">Transmembrane helix</keyword>
<gene>
    <name evidence="10" type="ORF">SAMN04488561_0862</name>
</gene>
<evidence type="ECO:0000256" key="6">
    <source>
        <dbReference type="ARBA" id="ARBA00023136"/>
    </source>
</evidence>
<dbReference type="Gene3D" id="1.10.3720.10">
    <property type="entry name" value="MetI-like"/>
    <property type="match status" value="1"/>
</dbReference>
<protein>
    <submittedName>
        <fullName evidence="10">Raffinose/stachyose/melibiose transport system permease protein</fullName>
    </submittedName>
</protein>
<dbReference type="SUPFAM" id="SSF161098">
    <property type="entry name" value="MetI-like"/>
    <property type="match status" value="1"/>
</dbReference>
<dbReference type="InterPro" id="IPR050809">
    <property type="entry name" value="UgpAE/MalFG_permease"/>
</dbReference>
<keyword evidence="11" id="KW-1185">Reference proteome</keyword>
<feature type="transmembrane region" description="Helical" evidence="7">
    <location>
        <begin position="283"/>
        <end position="304"/>
    </location>
</feature>
<reference evidence="11" key="1">
    <citation type="submission" date="2016-10" db="EMBL/GenBank/DDBJ databases">
        <authorList>
            <person name="Varghese N."/>
            <person name="Submissions S."/>
        </authorList>
    </citation>
    <scope>NUCLEOTIDE SEQUENCE [LARGE SCALE GENOMIC DNA]</scope>
    <source>
        <strain evidence="11">DSM 45237</strain>
    </source>
</reference>
<dbReference type="PANTHER" id="PTHR43227">
    <property type="entry name" value="BLL4140 PROTEIN"/>
    <property type="match status" value="1"/>
</dbReference>
<keyword evidence="2 7" id="KW-0813">Transport</keyword>
<evidence type="ECO:0000256" key="8">
    <source>
        <dbReference type="SAM" id="MobiDB-lite"/>
    </source>
</evidence>
<evidence type="ECO:0000256" key="3">
    <source>
        <dbReference type="ARBA" id="ARBA00022475"/>
    </source>
</evidence>
<keyword evidence="4 7" id="KW-0812">Transmembrane</keyword>
<evidence type="ECO:0000256" key="7">
    <source>
        <dbReference type="RuleBase" id="RU363032"/>
    </source>
</evidence>
<dbReference type="InterPro" id="IPR000515">
    <property type="entry name" value="MetI-like"/>
</dbReference>
<sequence length="314" mass="33439">MRTTSIAPTITPAVHDGAPEDSRHGGRRRFTRLGNYLFVLPAVVLMAAIVYYSIAYTVSLSTYDTNGISPRRTFVGVENYLRAFDDPGFWSSLRNIGIFLLLVPVQMALGFAFAVVVSSGLRAAIWYKIVLFLPVVLAPAIMAPVFVQSFAPGGPVNDLLTGVGLGGFAKAWLADPDTAIGVLGLIFIWGGTGFSFVIYLAGLSQIDRQVIEAARIDGAGNLRVLASVVLPMLKGSSVTLVVLGTIGTIKTFDIPQIITQGGPANSTQFLATYIYQQSVKNYAAGYGAAMTVLLVVACLFLAAVQLRLARRGDA</sequence>
<dbReference type="OrthoDB" id="5174895at2"/>
<comment type="similarity">
    <text evidence="7">Belongs to the binding-protein-dependent transport system permease family.</text>
</comment>
<evidence type="ECO:0000256" key="4">
    <source>
        <dbReference type="ARBA" id="ARBA00022692"/>
    </source>
</evidence>
<dbReference type="Pfam" id="PF00528">
    <property type="entry name" value="BPD_transp_1"/>
    <property type="match status" value="1"/>
</dbReference>
<dbReference type="RefSeq" id="WP_083288427.1">
    <property type="nucleotide sequence ID" value="NZ_FNUC01000003.1"/>
</dbReference>
<feature type="transmembrane region" description="Helical" evidence="7">
    <location>
        <begin position="224"/>
        <end position="246"/>
    </location>
</feature>
<dbReference type="PROSITE" id="PS50928">
    <property type="entry name" value="ABC_TM1"/>
    <property type="match status" value="1"/>
</dbReference>
<keyword evidence="3" id="KW-1003">Cell membrane</keyword>
<accession>A0A1H5HIP5</accession>
<feature type="transmembrane region" description="Helical" evidence="7">
    <location>
        <begin position="179"/>
        <end position="203"/>
    </location>
</feature>
<organism evidence="10 11">
    <name type="scientific">Jiangella alba</name>
    <dbReference type="NCBI Taxonomy" id="561176"/>
    <lineage>
        <taxon>Bacteria</taxon>
        <taxon>Bacillati</taxon>
        <taxon>Actinomycetota</taxon>
        <taxon>Actinomycetes</taxon>
        <taxon>Jiangellales</taxon>
        <taxon>Jiangellaceae</taxon>
        <taxon>Jiangella</taxon>
    </lineage>
</organism>
<evidence type="ECO:0000256" key="2">
    <source>
        <dbReference type="ARBA" id="ARBA00022448"/>
    </source>
</evidence>
<feature type="transmembrane region" description="Helical" evidence="7">
    <location>
        <begin position="33"/>
        <end position="54"/>
    </location>
</feature>
<dbReference type="GO" id="GO:0005886">
    <property type="term" value="C:plasma membrane"/>
    <property type="evidence" value="ECO:0007669"/>
    <property type="project" value="UniProtKB-SubCell"/>
</dbReference>
<comment type="subcellular location">
    <subcellularLocation>
        <location evidence="1 7">Cell membrane</location>
        <topology evidence="1 7">Multi-pass membrane protein</topology>
    </subcellularLocation>
</comment>
<dbReference type="Proteomes" id="UP000181980">
    <property type="component" value="Unassembled WGS sequence"/>
</dbReference>
<dbReference type="GO" id="GO:0055085">
    <property type="term" value="P:transmembrane transport"/>
    <property type="evidence" value="ECO:0007669"/>
    <property type="project" value="InterPro"/>
</dbReference>
<evidence type="ECO:0000259" key="9">
    <source>
        <dbReference type="PROSITE" id="PS50928"/>
    </source>
</evidence>
<keyword evidence="6 7" id="KW-0472">Membrane</keyword>
<proteinExistence type="inferred from homology"/>
<dbReference type="PANTHER" id="PTHR43227:SF8">
    <property type="entry name" value="DIACETYLCHITOBIOSE UPTAKE SYSTEM PERMEASE PROTEIN DASB"/>
    <property type="match status" value="1"/>
</dbReference>
<evidence type="ECO:0000313" key="11">
    <source>
        <dbReference type="Proteomes" id="UP000181980"/>
    </source>
</evidence>
<feature type="transmembrane region" description="Helical" evidence="7">
    <location>
        <begin position="96"/>
        <end position="117"/>
    </location>
</feature>
<dbReference type="STRING" id="561176.SAMN04488561_0862"/>
<dbReference type="InterPro" id="IPR035906">
    <property type="entry name" value="MetI-like_sf"/>
</dbReference>
<dbReference type="CDD" id="cd06261">
    <property type="entry name" value="TM_PBP2"/>
    <property type="match status" value="1"/>
</dbReference>
<dbReference type="AlphaFoldDB" id="A0A1H5HIP5"/>
<evidence type="ECO:0000256" key="1">
    <source>
        <dbReference type="ARBA" id="ARBA00004651"/>
    </source>
</evidence>